<keyword evidence="3" id="KW-1185">Reference proteome</keyword>
<evidence type="ECO:0000313" key="3">
    <source>
        <dbReference type="Proteomes" id="UP000184536"/>
    </source>
</evidence>
<evidence type="ECO:0000256" key="1">
    <source>
        <dbReference type="SAM" id="Phobius"/>
    </source>
</evidence>
<protein>
    <submittedName>
        <fullName evidence="2">Uncharacterized protein</fullName>
    </submittedName>
</protein>
<feature type="transmembrane region" description="Helical" evidence="1">
    <location>
        <begin position="37"/>
        <end position="55"/>
    </location>
</feature>
<dbReference type="Proteomes" id="UP000184536">
    <property type="component" value="Unassembled WGS sequence"/>
</dbReference>
<feature type="transmembrane region" description="Helical" evidence="1">
    <location>
        <begin position="7"/>
        <end position="25"/>
    </location>
</feature>
<evidence type="ECO:0000313" key="2">
    <source>
        <dbReference type="EMBL" id="SHI79587.1"/>
    </source>
</evidence>
<accession>A0A1M6E268</accession>
<dbReference type="AlphaFoldDB" id="A0A1M6E268"/>
<reference evidence="3" key="1">
    <citation type="submission" date="2016-11" db="EMBL/GenBank/DDBJ databases">
        <authorList>
            <person name="Varghese N."/>
            <person name="Submissions S."/>
        </authorList>
    </citation>
    <scope>NUCLEOTIDE SEQUENCE [LARGE SCALE GENOMIC DNA]</scope>
    <source>
        <strain evidence="3">DSM 17957</strain>
    </source>
</reference>
<keyword evidence="1" id="KW-1133">Transmembrane helix</keyword>
<organism evidence="2 3">
    <name type="scientific">Geosporobacter subterraneus DSM 17957</name>
    <dbReference type="NCBI Taxonomy" id="1121919"/>
    <lineage>
        <taxon>Bacteria</taxon>
        <taxon>Bacillati</taxon>
        <taxon>Bacillota</taxon>
        <taxon>Clostridia</taxon>
        <taxon>Peptostreptococcales</taxon>
        <taxon>Thermotaleaceae</taxon>
        <taxon>Geosporobacter</taxon>
    </lineage>
</organism>
<dbReference type="RefSeq" id="WP_110939906.1">
    <property type="nucleotide sequence ID" value="NZ_FQZV01000007.1"/>
</dbReference>
<dbReference type="STRING" id="1121919.SAMN02745975_00619"/>
<name>A0A1M6E268_9FIRM</name>
<proteinExistence type="predicted"/>
<keyword evidence="1" id="KW-0472">Membrane</keyword>
<dbReference type="EMBL" id="FQZV01000007">
    <property type="protein sequence ID" value="SHI79587.1"/>
    <property type="molecule type" value="Genomic_DNA"/>
</dbReference>
<dbReference type="OrthoDB" id="1954766at2"/>
<keyword evidence="1" id="KW-0812">Transmembrane</keyword>
<gene>
    <name evidence="2" type="ORF">SAMN02745975_00619</name>
</gene>
<sequence>MKSLKSVPYFLLAFSIFISTIIGAIQNISFVNYVKRSLFFVILIFVASTVISRTLEKRRPIESTKSNIELTVPAEQITLQYGKDQSGGAIDVEEDEDGDFAPMDFREYKDEDQE</sequence>